<name>A0A1K0GU54_9ACTN</name>
<accession>A0A1K0GU54</accession>
<dbReference type="RefSeq" id="WP_071802962.1">
    <property type="nucleotide sequence ID" value="NZ_MEIA01000007.1"/>
</dbReference>
<evidence type="ECO:0000313" key="3">
    <source>
        <dbReference type="Proteomes" id="UP000182486"/>
    </source>
</evidence>
<reference evidence="2 3" key="1">
    <citation type="submission" date="2016-09" db="EMBL/GenBank/DDBJ databases">
        <title>Couchioplanes caeruleus draft genome sequence.</title>
        <authorList>
            <person name="Sheehan J."/>
            <person name="Caffrey P."/>
        </authorList>
    </citation>
    <scope>NUCLEOTIDE SEQUENCE [LARGE SCALE GENOMIC DNA]</scope>
    <source>
        <strain evidence="2 3">DSM 43634</strain>
    </source>
</reference>
<proteinExistence type="predicted"/>
<evidence type="ECO:0000313" key="2">
    <source>
        <dbReference type="EMBL" id="OJF16014.1"/>
    </source>
</evidence>
<comment type="caution">
    <text evidence="2">The sequence shown here is derived from an EMBL/GenBank/DDBJ whole genome shotgun (WGS) entry which is preliminary data.</text>
</comment>
<dbReference type="AlphaFoldDB" id="A0A1K0GU54"/>
<keyword evidence="3" id="KW-1185">Reference proteome</keyword>
<organism evidence="2 3">
    <name type="scientific">Couchioplanes caeruleus subsp. caeruleus</name>
    <dbReference type="NCBI Taxonomy" id="56427"/>
    <lineage>
        <taxon>Bacteria</taxon>
        <taxon>Bacillati</taxon>
        <taxon>Actinomycetota</taxon>
        <taxon>Actinomycetes</taxon>
        <taxon>Micromonosporales</taxon>
        <taxon>Micromonosporaceae</taxon>
        <taxon>Couchioplanes</taxon>
    </lineage>
</organism>
<dbReference type="EMBL" id="MEIA01000007">
    <property type="protein sequence ID" value="OJF16014.1"/>
    <property type="molecule type" value="Genomic_DNA"/>
</dbReference>
<protein>
    <submittedName>
        <fullName evidence="2">Uncharacterized protein</fullName>
    </submittedName>
</protein>
<sequence length="76" mass="8544">MNHTGQDVLRRLRSRLTARSNRSRVTSTGHPFARGDYRSSRDTAASRLRGADAELLGLTGRPRRPNATLVDYYARS</sequence>
<dbReference type="Proteomes" id="UP000182486">
    <property type="component" value="Unassembled WGS sequence"/>
</dbReference>
<feature type="region of interest" description="Disordered" evidence="1">
    <location>
        <begin position="15"/>
        <end position="45"/>
    </location>
</feature>
<gene>
    <name evidence="2" type="ORF">BG844_01935</name>
</gene>
<evidence type="ECO:0000256" key="1">
    <source>
        <dbReference type="SAM" id="MobiDB-lite"/>
    </source>
</evidence>